<feature type="region of interest" description="Disordered" evidence="1">
    <location>
        <begin position="60"/>
        <end position="104"/>
    </location>
</feature>
<proteinExistence type="predicted"/>
<reference evidence="2" key="1">
    <citation type="submission" date="2014-09" db="EMBL/GenBank/DDBJ databases">
        <authorList>
            <person name="Magalhaes I.L.F."/>
            <person name="Oliveira U."/>
            <person name="Santos F.R."/>
            <person name="Vidigal T.H.D.A."/>
            <person name="Brescovit A.D."/>
            <person name="Santos A.J."/>
        </authorList>
    </citation>
    <scope>NUCLEOTIDE SEQUENCE</scope>
    <source>
        <tissue evidence="2">Shoot tissue taken approximately 20 cm above the soil surface</tissue>
    </source>
</reference>
<name>A0A0A9CBI4_ARUDO</name>
<accession>A0A0A9CBI4</accession>
<evidence type="ECO:0000256" key="1">
    <source>
        <dbReference type="SAM" id="MobiDB-lite"/>
    </source>
</evidence>
<sequence length="104" mass="10685">MTIALPPLGCPDSSSSCGGAATELCPSDPLYISCMLRSHAICILGAAMPALRFAVANGEAPSTPTGGTHQPLDTSMGTNNFALSPSRHSHPQSSSVLHSIESRH</sequence>
<evidence type="ECO:0000313" key="2">
    <source>
        <dbReference type="EMBL" id="JAD73629.1"/>
    </source>
</evidence>
<dbReference type="AlphaFoldDB" id="A0A0A9CBI4"/>
<dbReference type="EMBL" id="GBRH01224266">
    <property type="protein sequence ID" value="JAD73629.1"/>
    <property type="molecule type" value="Transcribed_RNA"/>
</dbReference>
<reference evidence="2" key="2">
    <citation type="journal article" date="2015" name="Data Brief">
        <title>Shoot transcriptome of the giant reed, Arundo donax.</title>
        <authorList>
            <person name="Barrero R.A."/>
            <person name="Guerrero F.D."/>
            <person name="Moolhuijzen P."/>
            <person name="Goolsby J.A."/>
            <person name="Tidwell J."/>
            <person name="Bellgard S.E."/>
            <person name="Bellgard M.I."/>
        </authorList>
    </citation>
    <scope>NUCLEOTIDE SEQUENCE</scope>
    <source>
        <tissue evidence="2">Shoot tissue taken approximately 20 cm above the soil surface</tissue>
    </source>
</reference>
<organism evidence="2">
    <name type="scientific">Arundo donax</name>
    <name type="common">Giant reed</name>
    <name type="synonym">Donax arundinaceus</name>
    <dbReference type="NCBI Taxonomy" id="35708"/>
    <lineage>
        <taxon>Eukaryota</taxon>
        <taxon>Viridiplantae</taxon>
        <taxon>Streptophyta</taxon>
        <taxon>Embryophyta</taxon>
        <taxon>Tracheophyta</taxon>
        <taxon>Spermatophyta</taxon>
        <taxon>Magnoliopsida</taxon>
        <taxon>Liliopsida</taxon>
        <taxon>Poales</taxon>
        <taxon>Poaceae</taxon>
        <taxon>PACMAD clade</taxon>
        <taxon>Arundinoideae</taxon>
        <taxon>Arundineae</taxon>
        <taxon>Arundo</taxon>
    </lineage>
</organism>
<feature type="compositionally biased region" description="Polar residues" evidence="1">
    <location>
        <begin position="60"/>
        <end position="83"/>
    </location>
</feature>
<protein>
    <submittedName>
        <fullName evidence="2">Uncharacterized protein</fullName>
    </submittedName>
</protein>